<dbReference type="InterPro" id="IPR003439">
    <property type="entry name" value="ABC_transporter-like_ATP-bd"/>
</dbReference>
<evidence type="ECO:0000259" key="11">
    <source>
        <dbReference type="PROSITE" id="PS50893"/>
    </source>
</evidence>
<keyword evidence="2" id="KW-0813">Transport</keyword>
<dbReference type="PANTHER" id="PTHR43514">
    <property type="entry name" value="ABC TRANSPORTER I FAMILY MEMBER 10"/>
    <property type="match status" value="1"/>
</dbReference>
<feature type="domain" description="ABC transporter" evidence="11">
    <location>
        <begin position="2"/>
        <end position="232"/>
    </location>
</feature>
<dbReference type="PROSITE" id="PS51866">
    <property type="entry name" value="MOP"/>
    <property type="match status" value="1"/>
</dbReference>
<dbReference type="PROSITE" id="PS00211">
    <property type="entry name" value="ABC_TRANSPORTER_1"/>
    <property type="match status" value="1"/>
</dbReference>
<keyword evidence="8" id="KW-1278">Translocase</keyword>
<keyword evidence="9" id="KW-0472">Membrane</keyword>
<keyword evidence="3" id="KW-1003">Cell membrane</keyword>
<keyword evidence="4 10" id="KW-0500">Molybdenum</keyword>
<dbReference type="InterPro" id="IPR027417">
    <property type="entry name" value="P-loop_NTPase"/>
</dbReference>
<comment type="similarity">
    <text evidence="1">Belongs to the ABC transporter superfamily.</text>
</comment>
<reference evidence="14" key="1">
    <citation type="journal article" date="2019" name="Int. J. Syst. Evol. Microbiol.">
        <title>The Global Catalogue of Microorganisms (GCM) 10K type strain sequencing project: providing services to taxonomists for standard genome sequencing and annotation.</title>
        <authorList>
            <consortium name="The Broad Institute Genomics Platform"/>
            <consortium name="The Broad Institute Genome Sequencing Center for Infectious Disease"/>
            <person name="Wu L."/>
            <person name="Ma J."/>
        </authorList>
    </citation>
    <scope>NUCLEOTIDE SEQUENCE [LARGE SCALE GENOMIC DNA]</scope>
    <source>
        <strain evidence="14">CCUG 61696</strain>
    </source>
</reference>
<dbReference type="InterPro" id="IPR004606">
    <property type="entry name" value="Mop_domain"/>
</dbReference>
<evidence type="ECO:0000313" key="14">
    <source>
        <dbReference type="Proteomes" id="UP001597171"/>
    </source>
</evidence>
<protein>
    <submittedName>
        <fullName evidence="13">Molybdenum ABC transporter ATP-binding protein</fullName>
    </submittedName>
</protein>
<dbReference type="Pfam" id="PF00005">
    <property type="entry name" value="ABC_tran"/>
    <property type="match status" value="1"/>
</dbReference>
<dbReference type="NCBIfam" id="TIGR02142">
    <property type="entry name" value="modC_ABC"/>
    <property type="match status" value="1"/>
</dbReference>
<proteinExistence type="inferred from homology"/>
<evidence type="ECO:0000256" key="9">
    <source>
        <dbReference type="ARBA" id="ARBA00023136"/>
    </source>
</evidence>
<dbReference type="InterPro" id="IPR005116">
    <property type="entry name" value="Transp-assoc_OB_typ1"/>
</dbReference>
<dbReference type="SUPFAM" id="SSF52540">
    <property type="entry name" value="P-loop containing nucleoside triphosphate hydrolases"/>
    <property type="match status" value="1"/>
</dbReference>
<dbReference type="InterPro" id="IPR050334">
    <property type="entry name" value="Molybdenum_import_ModC"/>
</dbReference>
<name>A0ABW3ZA25_9HYPH</name>
<evidence type="ECO:0000256" key="4">
    <source>
        <dbReference type="ARBA" id="ARBA00022505"/>
    </source>
</evidence>
<dbReference type="InterPro" id="IPR011868">
    <property type="entry name" value="ModC_ABC_ATP-bd"/>
</dbReference>
<evidence type="ECO:0000256" key="8">
    <source>
        <dbReference type="ARBA" id="ARBA00022967"/>
    </source>
</evidence>
<dbReference type="Proteomes" id="UP001597171">
    <property type="component" value="Unassembled WGS sequence"/>
</dbReference>
<evidence type="ECO:0000259" key="12">
    <source>
        <dbReference type="PROSITE" id="PS51866"/>
    </source>
</evidence>
<keyword evidence="14" id="KW-1185">Reference proteome</keyword>
<dbReference type="GO" id="GO:0005524">
    <property type="term" value="F:ATP binding"/>
    <property type="evidence" value="ECO:0007669"/>
    <property type="project" value="UniProtKB-KW"/>
</dbReference>
<evidence type="ECO:0000256" key="7">
    <source>
        <dbReference type="ARBA" id="ARBA00022840"/>
    </source>
</evidence>
<sequence>MSLTVDIRRRVGDFALDLAFEAPPGVTAILGRSGAGKSTVVAAVAGLARPDDGRVALDGAALFDSAARVNLPPRKRRVGVVFQDSRLFPHLSVRTNLLFGARRRGGSGALTLDEVAEVLGVGHLLKRRPNSLSGGERQRIAIGRALLSRPSALLFDEPLAALDSERKAEVLPYIERLTRGAELPVLYVTHALEEALELADRVVVLEAGRVVAAGPVEQAIAQAGLAAAGDRFADGVTLEATIAELDEPYELTGVTLGSHRVWTPGLLGRPGEAVRLRLLARDVSLALAPPERASIRNALPGLVRQVRRGPGPYALVAVDVGGAVIKSEITRKAADDLGLAPGRMVHALVKSVAVSRA</sequence>
<dbReference type="PROSITE" id="PS50893">
    <property type="entry name" value="ABC_TRANSPORTER_2"/>
    <property type="match status" value="1"/>
</dbReference>
<feature type="domain" description="Mop" evidence="12">
    <location>
        <begin position="292"/>
        <end position="357"/>
    </location>
</feature>
<dbReference type="EMBL" id="JBHTMX010000176">
    <property type="protein sequence ID" value="MFD1333162.1"/>
    <property type="molecule type" value="Genomic_DNA"/>
</dbReference>
<dbReference type="SUPFAM" id="SSF50331">
    <property type="entry name" value="MOP-like"/>
    <property type="match status" value="1"/>
</dbReference>
<keyword evidence="6" id="KW-0547">Nucleotide-binding</keyword>
<dbReference type="InterPro" id="IPR008995">
    <property type="entry name" value="Mo/tungstate-bd_C_term_dom"/>
</dbReference>
<dbReference type="Gene3D" id="3.40.50.300">
    <property type="entry name" value="P-loop containing nucleotide triphosphate hydrolases"/>
    <property type="match status" value="1"/>
</dbReference>
<dbReference type="RefSeq" id="WP_378776467.1">
    <property type="nucleotide sequence ID" value="NZ_JBHTMX010000176.1"/>
</dbReference>
<gene>
    <name evidence="13" type="primary">modC</name>
    <name evidence="13" type="ORF">ACFQ4O_14250</name>
</gene>
<evidence type="ECO:0000256" key="3">
    <source>
        <dbReference type="ARBA" id="ARBA00022475"/>
    </source>
</evidence>
<dbReference type="PANTHER" id="PTHR43514:SF4">
    <property type="entry name" value="ABC TRANSPORTER I FAMILY MEMBER 10"/>
    <property type="match status" value="1"/>
</dbReference>
<evidence type="ECO:0000256" key="10">
    <source>
        <dbReference type="PROSITE-ProRule" id="PRU01213"/>
    </source>
</evidence>
<dbReference type="InterPro" id="IPR003593">
    <property type="entry name" value="AAA+_ATPase"/>
</dbReference>
<dbReference type="SMART" id="SM00382">
    <property type="entry name" value="AAA"/>
    <property type="match status" value="1"/>
</dbReference>
<evidence type="ECO:0000256" key="2">
    <source>
        <dbReference type="ARBA" id="ARBA00022448"/>
    </source>
</evidence>
<evidence type="ECO:0000256" key="5">
    <source>
        <dbReference type="ARBA" id="ARBA00022519"/>
    </source>
</evidence>
<evidence type="ECO:0000256" key="6">
    <source>
        <dbReference type="ARBA" id="ARBA00022741"/>
    </source>
</evidence>
<dbReference type="Pfam" id="PF03459">
    <property type="entry name" value="TOBE"/>
    <property type="match status" value="1"/>
</dbReference>
<keyword evidence="7 13" id="KW-0067">ATP-binding</keyword>
<evidence type="ECO:0000313" key="13">
    <source>
        <dbReference type="EMBL" id="MFD1333162.1"/>
    </source>
</evidence>
<dbReference type="Gene3D" id="2.40.50.100">
    <property type="match status" value="1"/>
</dbReference>
<evidence type="ECO:0000256" key="1">
    <source>
        <dbReference type="ARBA" id="ARBA00005417"/>
    </source>
</evidence>
<accession>A0ABW3ZA25</accession>
<comment type="caution">
    <text evidence="13">The sequence shown here is derived from an EMBL/GenBank/DDBJ whole genome shotgun (WGS) entry which is preliminary data.</text>
</comment>
<dbReference type="InterPro" id="IPR017871">
    <property type="entry name" value="ABC_transporter-like_CS"/>
</dbReference>
<keyword evidence="5" id="KW-0997">Cell inner membrane</keyword>
<organism evidence="13 14">
    <name type="scientific">Methylopila musalis</name>
    <dbReference type="NCBI Taxonomy" id="1134781"/>
    <lineage>
        <taxon>Bacteria</taxon>
        <taxon>Pseudomonadati</taxon>
        <taxon>Pseudomonadota</taxon>
        <taxon>Alphaproteobacteria</taxon>
        <taxon>Hyphomicrobiales</taxon>
        <taxon>Methylopilaceae</taxon>
        <taxon>Methylopila</taxon>
    </lineage>
</organism>